<comment type="caution">
    <text evidence="1">The sequence shown here is derived from an EMBL/GenBank/DDBJ whole genome shotgun (WGS) entry which is preliminary data.</text>
</comment>
<dbReference type="EMBL" id="VUMI01000007">
    <property type="protein sequence ID" value="MSS87863.1"/>
    <property type="molecule type" value="Genomic_DNA"/>
</dbReference>
<dbReference type="SUPFAM" id="SSF51556">
    <property type="entry name" value="Metallo-dependent hydrolases"/>
    <property type="match status" value="1"/>
</dbReference>
<keyword evidence="2" id="KW-1185">Reference proteome</keyword>
<accession>A0A6N7WB02</accession>
<sequence>MERTYISGGMVYDGTGKEPFCGDIVINGNTIEAVLHHSEDRFTGKNGRLILAQGLAVTPGFVDVHRHCDLAALTDPDFGRQELKQGITSVPAGNCGMSPAPSAGIMYVPECFNTREEWYGGILSGSLRGSGGNAAGACGRKTGIKLMSIRRQNHGLWGWPPAFLLYFL</sequence>
<protein>
    <recommendedName>
        <fullName evidence="3">Amidohydrolase 3 domain-containing protein</fullName>
    </recommendedName>
</protein>
<organism evidence="1 2">
    <name type="scientific">Eisenbergiella porci</name>
    <dbReference type="NCBI Taxonomy" id="2652274"/>
    <lineage>
        <taxon>Bacteria</taxon>
        <taxon>Bacillati</taxon>
        <taxon>Bacillota</taxon>
        <taxon>Clostridia</taxon>
        <taxon>Lachnospirales</taxon>
        <taxon>Lachnospiraceae</taxon>
        <taxon>Eisenbergiella</taxon>
    </lineage>
</organism>
<dbReference type="Gene3D" id="3.20.20.140">
    <property type="entry name" value="Metal-dependent hydrolases"/>
    <property type="match status" value="1"/>
</dbReference>
<evidence type="ECO:0000313" key="2">
    <source>
        <dbReference type="Proteomes" id="UP000436047"/>
    </source>
</evidence>
<dbReference type="SUPFAM" id="SSF51338">
    <property type="entry name" value="Composite domain of metallo-dependent hydrolases"/>
    <property type="match status" value="1"/>
</dbReference>
<proteinExistence type="predicted"/>
<dbReference type="GO" id="GO:0016810">
    <property type="term" value="F:hydrolase activity, acting on carbon-nitrogen (but not peptide) bonds"/>
    <property type="evidence" value="ECO:0007669"/>
    <property type="project" value="InterPro"/>
</dbReference>
<reference evidence="1 2" key="1">
    <citation type="submission" date="2019-08" db="EMBL/GenBank/DDBJ databases">
        <title>In-depth cultivation of the pig gut microbiome towards novel bacterial diversity and tailored functional studies.</title>
        <authorList>
            <person name="Wylensek D."/>
            <person name="Hitch T.C.A."/>
            <person name="Clavel T."/>
        </authorList>
    </citation>
    <scope>NUCLEOTIDE SEQUENCE [LARGE SCALE GENOMIC DNA]</scope>
    <source>
        <strain evidence="1 2">WCA-389-WT-23B</strain>
    </source>
</reference>
<dbReference type="GeneID" id="86052594"/>
<name>A0A6N7WB02_9FIRM</name>
<evidence type="ECO:0008006" key="3">
    <source>
        <dbReference type="Google" id="ProtNLM"/>
    </source>
</evidence>
<gene>
    <name evidence="1" type="ORF">FYJ45_05840</name>
</gene>
<dbReference type="Proteomes" id="UP000436047">
    <property type="component" value="Unassembled WGS sequence"/>
</dbReference>
<dbReference type="RefSeq" id="WP_154463858.1">
    <property type="nucleotide sequence ID" value="NZ_JAXDZL010000023.1"/>
</dbReference>
<dbReference type="Gene3D" id="2.30.40.10">
    <property type="entry name" value="Urease, subunit C, domain 1"/>
    <property type="match status" value="1"/>
</dbReference>
<evidence type="ECO:0000313" key="1">
    <source>
        <dbReference type="EMBL" id="MSS87863.1"/>
    </source>
</evidence>
<dbReference type="InterPro" id="IPR011059">
    <property type="entry name" value="Metal-dep_hydrolase_composite"/>
</dbReference>
<dbReference type="InterPro" id="IPR032466">
    <property type="entry name" value="Metal_Hydrolase"/>
</dbReference>
<dbReference type="AlphaFoldDB" id="A0A6N7WB02"/>